<proteinExistence type="predicted"/>
<comment type="caution">
    <text evidence="3">The sequence shown here is derived from an EMBL/GenBank/DDBJ whole genome shotgun (WGS) entry which is preliminary data.</text>
</comment>
<feature type="region of interest" description="Disordered" evidence="2">
    <location>
        <begin position="1"/>
        <end position="20"/>
    </location>
</feature>
<feature type="coiled-coil region" evidence="1">
    <location>
        <begin position="63"/>
        <end position="93"/>
    </location>
</feature>
<dbReference type="AlphaFoldDB" id="A0A9P5S1Z0"/>
<evidence type="ECO:0000256" key="1">
    <source>
        <dbReference type="SAM" id="Coils"/>
    </source>
</evidence>
<reference evidence="3" key="1">
    <citation type="journal article" date="2020" name="Fungal Divers.">
        <title>Resolving the Mortierellaceae phylogeny through synthesis of multi-gene phylogenetics and phylogenomics.</title>
        <authorList>
            <person name="Vandepol N."/>
            <person name="Liber J."/>
            <person name="Desiro A."/>
            <person name="Na H."/>
            <person name="Kennedy M."/>
            <person name="Barry K."/>
            <person name="Grigoriev I.V."/>
            <person name="Miller A.N."/>
            <person name="O'Donnell K."/>
            <person name="Stajich J.E."/>
            <person name="Bonito G."/>
        </authorList>
    </citation>
    <scope>NUCLEOTIDE SEQUENCE</scope>
    <source>
        <strain evidence="3">NRRL 6426</strain>
    </source>
</reference>
<feature type="non-terminal residue" evidence="3">
    <location>
        <position position="170"/>
    </location>
</feature>
<protein>
    <submittedName>
        <fullName evidence="3">Uncharacterized protein</fullName>
    </submittedName>
</protein>
<dbReference type="Proteomes" id="UP000748756">
    <property type="component" value="Unassembled WGS sequence"/>
</dbReference>
<keyword evidence="1" id="KW-0175">Coiled coil</keyword>
<evidence type="ECO:0000313" key="3">
    <source>
        <dbReference type="EMBL" id="KAF9152576.1"/>
    </source>
</evidence>
<organism evidence="3 4">
    <name type="scientific">Linnemannia schmuckeri</name>
    <dbReference type="NCBI Taxonomy" id="64567"/>
    <lineage>
        <taxon>Eukaryota</taxon>
        <taxon>Fungi</taxon>
        <taxon>Fungi incertae sedis</taxon>
        <taxon>Mucoromycota</taxon>
        <taxon>Mortierellomycotina</taxon>
        <taxon>Mortierellomycetes</taxon>
        <taxon>Mortierellales</taxon>
        <taxon>Mortierellaceae</taxon>
        <taxon>Linnemannia</taxon>
    </lineage>
</organism>
<evidence type="ECO:0000313" key="4">
    <source>
        <dbReference type="Proteomes" id="UP000748756"/>
    </source>
</evidence>
<sequence length="170" mass="18881">MSPRQLTRQSTTVLQSTSASPAEKGKFQQLATLFEDFVKAVENGQKEQANLTRGDFQQGFSELQVALDRNHHLQQQLSEMQQLMLEMQQQALDRIAATHGVFQKYGRYMLTLLEMIKHEVTVAGYAVPVLSATSATGAIDTLKDSMNTLSLSAVNRSIEYLQSLSSENLG</sequence>
<gene>
    <name evidence="3" type="ORF">BG015_005063</name>
</gene>
<evidence type="ECO:0000256" key="2">
    <source>
        <dbReference type="SAM" id="MobiDB-lite"/>
    </source>
</evidence>
<dbReference type="EMBL" id="JAAAUQ010000235">
    <property type="protein sequence ID" value="KAF9152576.1"/>
    <property type="molecule type" value="Genomic_DNA"/>
</dbReference>
<accession>A0A9P5S1Z0</accession>
<keyword evidence="4" id="KW-1185">Reference proteome</keyword>
<name>A0A9P5S1Z0_9FUNG</name>
<dbReference type="OrthoDB" id="2435497at2759"/>